<dbReference type="EMBL" id="BPLR01005411">
    <property type="protein sequence ID" value="GIY02129.1"/>
    <property type="molecule type" value="Genomic_DNA"/>
</dbReference>
<evidence type="ECO:0000256" key="1">
    <source>
        <dbReference type="SAM" id="MobiDB-lite"/>
    </source>
</evidence>
<protein>
    <submittedName>
        <fullName evidence="2">Uncharacterized protein</fullName>
    </submittedName>
</protein>
<evidence type="ECO:0000313" key="3">
    <source>
        <dbReference type="Proteomes" id="UP001054945"/>
    </source>
</evidence>
<reference evidence="2 3" key="1">
    <citation type="submission" date="2021-06" db="EMBL/GenBank/DDBJ databases">
        <title>Caerostris extrusa draft genome.</title>
        <authorList>
            <person name="Kono N."/>
            <person name="Arakawa K."/>
        </authorList>
    </citation>
    <scope>NUCLEOTIDE SEQUENCE [LARGE SCALE GENOMIC DNA]</scope>
</reference>
<dbReference type="AlphaFoldDB" id="A0AAV4Q104"/>
<comment type="caution">
    <text evidence="2">The sequence shown here is derived from an EMBL/GenBank/DDBJ whole genome shotgun (WGS) entry which is preliminary data.</text>
</comment>
<sequence length="169" mass="19118">MGEPQYYWYFFSPSDRNDLPLSADGESRPLEPPLLPDIGEPHPCPYFEGRELNFIKPREEREKKKKEVSVLLIVPPVSVPILQPAIAEPVVQTVDEEVAVFESCLNECLHGITWEYLAQHSRDLSREMFCALISSNPRKYTLDKETANVLRGNCSRSTTTPTGQSPANL</sequence>
<feature type="region of interest" description="Disordered" evidence="1">
    <location>
        <begin position="14"/>
        <end position="35"/>
    </location>
</feature>
<name>A0AAV4Q104_CAEEX</name>
<keyword evidence="3" id="KW-1185">Reference proteome</keyword>
<gene>
    <name evidence="2" type="ORF">CEXT_163251</name>
</gene>
<accession>A0AAV4Q104</accession>
<dbReference type="Proteomes" id="UP001054945">
    <property type="component" value="Unassembled WGS sequence"/>
</dbReference>
<organism evidence="2 3">
    <name type="scientific">Caerostris extrusa</name>
    <name type="common">Bark spider</name>
    <name type="synonym">Caerostris bankana</name>
    <dbReference type="NCBI Taxonomy" id="172846"/>
    <lineage>
        <taxon>Eukaryota</taxon>
        <taxon>Metazoa</taxon>
        <taxon>Ecdysozoa</taxon>
        <taxon>Arthropoda</taxon>
        <taxon>Chelicerata</taxon>
        <taxon>Arachnida</taxon>
        <taxon>Araneae</taxon>
        <taxon>Araneomorphae</taxon>
        <taxon>Entelegynae</taxon>
        <taxon>Araneoidea</taxon>
        <taxon>Araneidae</taxon>
        <taxon>Caerostris</taxon>
    </lineage>
</organism>
<evidence type="ECO:0000313" key="2">
    <source>
        <dbReference type="EMBL" id="GIY02129.1"/>
    </source>
</evidence>
<proteinExistence type="predicted"/>